<evidence type="ECO:0000313" key="1">
    <source>
        <dbReference type="EMBL" id="KIC06473.1"/>
    </source>
</evidence>
<accession>A0A0C1EC85</accession>
<organism evidence="1 2">
    <name type="scientific">Morococcus cerebrosus</name>
    <dbReference type="NCBI Taxonomy" id="1056807"/>
    <lineage>
        <taxon>Bacteria</taxon>
        <taxon>Pseudomonadati</taxon>
        <taxon>Pseudomonadota</taxon>
        <taxon>Betaproteobacteria</taxon>
        <taxon>Neisseriales</taxon>
        <taxon>Neisseriaceae</taxon>
        <taxon>Morococcus</taxon>
    </lineage>
</organism>
<sequence length="46" mass="5675">MFIRQIEKDERVWILNDFEGFFEIRQKGRLKTKIRFQTTFFISGFG</sequence>
<protein>
    <submittedName>
        <fullName evidence="1">Uncharacterized protein</fullName>
    </submittedName>
</protein>
<proteinExistence type="predicted"/>
<dbReference type="AlphaFoldDB" id="A0A0C1EC85"/>
<comment type="caution">
    <text evidence="1">The sequence shown here is derived from an EMBL/GenBank/DDBJ whole genome shotgun (WGS) entry which is preliminary data.</text>
</comment>
<name>A0A0C1EC85_9NEIS</name>
<gene>
    <name evidence="1" type="ORF">MCC93_21020</name>
</gene>
<evidence type="ECO:0000313" key="2">
    <source>
        <dbReference type="Proteomes" id="UP000031390"/>
    </source>
</evidence>
<dbReference type="EMBL" id="JUFZ01000102">
    <property type="protein sequence ID" value="KIC06473.1"/>
    <property type="molecule type" value="Genomic_DNA"/>
</dbReference>
<dbReference type="Proteomes" id="UP000031390">
    <property type="component" value="Unassembled WGS sequence"/>
</dbReference>
<reference evidence="1 2" key="1">
    <citation type="submission" date="2014-12" db="EMBL/GenBank/DDBJ databases">
        <title>Genome sequence of Morococcus cerebrosus.</title>
        <authorList>
            <person name="Shin S.-K."/>
            <person name="Yi H."/>
        </authorList>
    </citation>
    <scope>NUCLEOTIDE SEQUENCE [LARGE SCALE GENOMIC DNA]</scope>
    <source>
        <strain evidence="1 2">CIP 81.93</strain>
    </source>
</reference>